<dbReference type="InterPro" id="IPR013025">
    <property type="entry name" value="Ribosomal_uL23-like"/>
</dbReference>
<dbReference type="GO" id="GO:0005840">
    <property type="term" value="C:ribosome"/>
    <property type="evidence" value="ECO:0007669"/>
    <property type="project" value="UniProtKB-KW"/>
</dbReference>
<dbReference type="InterPro" id="IPR012677">
    <property type="entry name" value="Nucleotide-bd_a/b_plait_sf"/>
</dbReference>
<organism evidence="5 6">
    <name type="scientific">Borreliella spielmanii</name>
    <dbReference type="NCBI Taxonomy" id="88916"/>
    <lineage>
        <taxon>Bacteria</taxon>
        <taxon>Pseudomonadati</taxon>
        <taxon>Spirochaetota</taxon>
        <taxon>Spirochaetia</taxon>
        <taxon>Spirochaetales</taxon>
        <taxon>Borreliaceae</taxon>
        <taxon>Borreliella</taxon>
    </lineage>
</organism>
<evidence type="ECO:0000313" key="5">
    <source>
        <dbReference type="EMBL" id="MBB6031390.1"/>
    </source>
</evidence>
<protein>
    <recommendedName>
        <fullName evidence="4">Large ribosomal subunit protein uL23</fullName>
    </recommendedName>
</protein>
<evidence type="ECO:0000256" key="3">
    <source>
        <dbReference type="ARBA" id="ARBA00023274"/>
    </source>
</evidence>
<keyword evidence="4" id="KW-0699">rRNA-binding</keyword>
<dbReference type="Gene3D" id="3.30.70.330">
    <property type="match status" value="1"/>
</dbReference>
<dbReference type="NCBIfam" id="NF004363">
    <property type="entry name" value="PRK05738.2-4"/>
    <property type="match status" value="1"/>
</dbReference>
<evidence type="ECO:0000256" key="1">
    <source>
        <dbReference type="ARBA" id="ARBA00006700"/>
    </source>
</evidence>
<keyword evidence="4" id="KW-0694">RNA-binding</keyword>
<comment type="similarity">
    <text evidence="1 4">Belongs to the universal ribosomal protein uL23 family.</text>
</comment>
<dbReference type="HAMAP" id="MF_01369_B">
    <property type="entry name" value="Ribosomal_uL23_B"/>
    <property type="match status" value="1"/>
</dbReference>
<proteinExistence type="inferred from homology"/>
<reference evidence="5 6" key="1">
    <citation type="submission" date="2020-08" db="EMBL/GenBank/DDBJ databases">
        <title>Genomic Encyclopedia of Type Strains, Phase IV (KMG-IV): sequencing the most valuable type-strain genomes for metagenomic binning, comparative biology and taxonomic classification.</title>
        <authorList>
            <person name="Goeker M."/>
        </authorList>
    </citation>
    <scope>NUCLEOTIDE SEQUENCE [LARGE SCALE GENOMIC DNA]</scope>
    <source>
        <strain evidence="5 6">DSM 16813</strain>
    </source>
</reference>
<comment type="caution">
    <text evidence="5">The sequence shown here is derived from an EMBL/GenBank/DDBJ whole genome shotgun (WGS) entry which is preliminary data.</text>
</comment>
<dbReference type="PANTHER" id="PTHR11620">
    <property type="entry name" value="60S RIBOSOMAL PROTEIN L23A"/>
    <property type="match status" value="1"/>
</dbReference>
<evidence type="ECO:0000256" key="4">
    <source>
        <dbReference type="HAMAP-Rule" id="MF_01369"/>
    </source>
</evidence>
<keyword evidence="2 4" id="KW-0689">Ribosomal protein</keyword>
<keyword evidence="6" id="KW-1185">Reference proteome</keyword>
<comment type="function">
    <text evidence="4">One of the early assembly proteins it binds 23S rRNA. One of the proteins that surrounds the polypeptide exit tunnel on the outside of the ribosome. Forms the main docking site for trigger factor binding to the ribosome.</text>
</comment>
<dbReference type="Pfam" id="PF00276">
    <property type="entry name" value="Ribosomal_L23"/>
    <property type="match status" value="1"/>
</dbReference>
<dbReference type="SUPFAM" id="SSF54189">
    <property type="entry name" value="Ribosomal proteins S24e, L23 and L15e"/>
    <property type="match status" value="1"/>
</dbReference>
<dbReference type="InterPro" id="IPR012678">
    <property type="entry name" value="Ribosomal_uL23/eL15/eS24_sf"/>
</dbReference>
<dbReference type="Proteomes" id="UP000566276">
    <property type="component" value="Unassembled WGS sequence"/>
</dbReference>
<keyword evidence="3 4" id="KW-0687">Ribonucleoprotein</keyword>
<comment type="subunit">
    <text evidence="4">Part of the 50S ribosomal subunit. Contacts protein L29, and trigger factor when it is bound to the ribosome.</text>
</comment>
<evidence type="ECO:0000313" key="6">
    <source>
        <dbReference type="Proteomes" id="UP000566276"/>
    </source>
</evidence>
<gene>
    <name evidence="4" type="primary">rplW</name>
    <name evidence="5" type="ORF">HNR35_000354</name>
</gene>
<dbReference type="EMBL" id="JACHFA010000001">
    <property type="protein sequence ID" value="MBB6031390.1"/>
    <property type="molecule type" value="Genomic_DNA"/>
</dbReference>
<accession>A0ABR6P6A1</accession>
<evidence type="ECO:0000256" key="2">
    <source>
        <dbReference type="ARBA" id="ARBA00022980"/>
    </source>
</evidence>
<sequence length="103" mass="11795">MLRISMKAYDIIVSPMLTEKTNTQRESINVYVFKVHKRANKKEVGAAIKELFNVTPVSCNLLNIKSKAKVVVSRRGYPIGKGKTSSWKKAYVYLKKEDKIDIF</sequence>
<name>A0ABR6P6A1_9SPIR</name>